<dbReference type="PRINTS" id="PR00080">
    <property type="entry name" value="SDRFAMILY"/>
</dbReference>
<sequence>MTRLQDKVAIVIGAGQSPGPTIGNGRATALRFLQEGAAVMAVDRNADAARETVEMANDSARADGAYFAADVTDAKSLRAAVDETMRRWGRVDILHYNVGVNVLGNDQPLESLTEDIFDSVNAINLRGAIMAAQAVEPIMRAQRSGVVVNVSSMSAIETTTPYVTYRTSKAGMIAFSQQFAVRNAEYGIRCNAILPGRIETAVAVDARAERSGRSREEIASERAARIPLAGHTPTGWDIANAALFLASDEAAFITGVSLPVDGGSLVTIG</sequence>
<dbReference type="InterPro" id="IPR002347">
    <property type="entry name" value="SDR_fam"/>
</dbReference>
<evidence type="ECO:0000313" key="4">
    <source>
        <dbReference type="Proteomes" id="UP001479933"/>
    </source>
</evidence>
<organism evidence="3 4">
    <name type="scientific">Gordonia hydrophobica</name>
    <dbReference type="NCBI Taxonomy" id="40516"/>
    <lineage>
        <taxon>Bacteria</taxon>
        <taxon>Bacillati</taxon>
        <taxon>Actinomycetota</taxon>
        <taxon>Actinomycetes</taxon>
        <taxon>Mycobacteriales</taxon>
        <taxon>Gordoniaceae</taxon>
        <taxon>Gordonia</taxon>
    </lineage>
</organism>
<proteinExistence type="inferred from homology"/>
<dbReference type="Gene3D" id="3.40.50.720">
    <property type="entry name" value="NAD(P)-binding Rossmann-like Domain"/>
    <property type="match status" value="1"/>
</dbReference>
<keyword evidence="4" id="KW-1185">Reference proteome</keyword>
<dbReference type="PANTHER" id="PTHR42760">
    <property type="entry name" value="SHORT-CHAIN DEHYDROGENASES/REDUCTASES FAMILY MEMBER"/>
    <property type="match status" value="1"/>
</dbReference>
<dbReference type="PRINTS" id="PR00081">
    <property type="entry name" value="GDHRDH"/>
</dbReference>
<comment type="similarity">
    <text evidence="1">Belongs to the short-chain dehydrogenases/reductases (SDR) family.</text>
</comment>
<dbReference type="EMBL" id="CP136137">
    <property type="protein sequence ID" value="WYY09324.1"/>
    <property type="molecule type" value="Genomic_DNA"/>
</dbReference>
<evidence type="ECO:0000313" key="3">
    <source>
        <dbReference type="EMBL" id="WYY09324.1"/>
    </source>
</evidence>
<dbReference type="InterPro" id="IPR036291">
    <property type="entry name" value="NAD(P)-bd_dom_sf"/>
</dbReference>
<accession>A0ABZ2U9A1</accession>
<name>A0ABZ2U9A1_9ACTN</name>
<keyword evidence="2" id="KW-0560">Oxidoreductase</keyword>
<dbReference type="PANTHER" id="PTHR42760:SF115">
    <property type="entry name" value="3-OXOACYL-[ACYL-CARRIER-PROTEIN] REDUCTASE FABG"/>
    <property type="match status" value="1"/>
</dbReference>
<dbReference type="Proteomes" id="UP001479933">
    <property type="component" value="Chromosome"/>
</dbReference>
<dbReference type="CDD" id="cd05233">
    <property type="entry name" value="SDR_c"/>
    <property type="match status" value="1"/>
</dbReference>
<protein>
    <submittedName>
        <fullName evidence="3">SDR family oxidoreductase</fullName>
    </submittedName>
</protein>
<reference evidence="3 4" key="1">
    <citation type="journal article" date="2023" name="Virus Evol.">
        <title>Computational host range prediction-The good, the bad, and the ugly.</title>
        <authorList>
            <person name="Howell A.A."/>
            <person name="Versoza C.J."/>
            <person name="Pfeifer S.P."/>
        </authorList>
    </citation>
    <scope>NUCLEOTIDE SEQUENCE [LARGE SCALE GENOMIC DNA]</scope>
    <source>
        <strain evidence="3 4">1610/1b</strain>
    </source>
</reference>
<gene>
    <name evidence="3" type="ORF">RVF87_09800</name>
</gene>
<dbReference type="SUPFAM" id="SSF51735">
    <property type="entry name" value="NAD(P)-binding Rossmann-fold domains"/>
    <property type="match status" value="1"/>
</dbReference>
<dbReference type="RefSeq" id="WP_066163515.1">
    <property type="nucleotide sequence ID" value="NZ_CP136137.1"/>
</dbReference>
<evidence type="ECO:0000256" key="1">
    <source>
        <dbReference type="ARBA" id="ARBA00006484"/>
    </source>
</evidence>
<dbReference type="Pfam" id="PF13561">
    <property type="entry name" value="adh_short_C2"/>
    <property type="match status" value="1"/>
</dbReference>
<evidence type="ECO:0000256" key="2">
    <source>
        <dbReference type="ARBA" id="ARBA00023002"/>
    </source>
</evidence>